<keyword evidence="2" id="KW-0799">Topoisomerase</keyword>
<dbReference type="InterPro" id="IPR008336">
    <property type="entry name" value="TopoI_DNA-bd_euk"/>
</dbReference>
<dbReference type="Gene3D" id="1.10.10.41">
    <property type="entry name" value="Yeast DNA topoisomerase - domain 1"/>
    <property type="match status" value="1"/>
</dbReference>
<dbReference type="InterPro" id="IPR036202">
    <property type="entry name" value="TopoI_DNA-bd_euk_N_sf"/>
</dbReference>
<keyword evidence="5" id="KW-0175">Coiled coil</keyword>
<dbReference type="GO" id="GO:0003677">
    <property type="term" value="F:DNA binding"/>
    <property type="evidence" value="ECO:0007669"/>
    <property type="project" value="UniProtKB-KW"/>
</dbReference>
<dbReference type="InterPro" id="IPR013499">
    <property type="entry name" value="TopoI_euk"/>
</dbReference>
<dbReference type="InterPro" id="IPR013030">
    <property type="entry name" value="DNA_topo_DNA_db_N_dom2"/>
</dbReference>
<reference evidence="7" key="1">
    <citation type="submission" date="2021-01" db="UniProtKB">
        <authorList>
            <consortium name="EnsemblPlants"/>
        </authorList>
    </citation>
    <scope>IDENTIFICATION</scope>
</reference>
<dbReference type="Proteomes" id="UP000594263">
    <property type="component" value="Unplaced"/>
</dbReference>
<sequence>MLYKGKPVDLSPEQEEVATMYAMMKDTEYMEKKQFKENFMNDWRKILGKKHVIQDLELCDFGPIYDWYQNEKEKKKQMTTEEKKAAKEQKLKQEEKYMWAIVDGVKEKVGNFRVEPPGLFRGRGDHPKMGKLKKRIRPCDITINIGKGAPVPECPIAGESWKEIRHDNTVTWLAFWNDPINQKEFKYVFLAASSSLKGQSDKEKYEKARLLKVTN</sequence>
<dbReference type="SUPFAM" id="SSF56741">
    <property type="entry name" value="Eukaryotic DNA topoisomerase I, N-terminal DNA-binding fragment"/>
    <property type="match status" value="1"/>
</dbReference>
<dbReference type="Gene3D" id="2.170.11.10">
    <property type="entry name" value="DNA Topoisomerase I, domain 2"/>
    <property type="match status" value="1"/>
</dbReference>
<evidence type="ECO:0000256" key="3">
    <source>
        <dbReference type="ARBA" id="ARBA00023125"/>
    </source>
</evidence>
<dbReference type="PANTHER" id="PTHR10290:SF23">
    <property type="entry name" value="DNA TOPOISOMERASE 1 BETA"/>
    <property type="match status" value="1"/>
</dbReference>
<dbReference type="Gramene" id="Kaladp0051s0040.1.v1.1">
    <property type="protein sequence ID" value="Kaladp0051s0040.1.v1.1"/>
    <property type="gene ID" value="Kaladp0051s0040.v1.1"/>
</dbReference>
<name>A0A7N0U261_KALFE</name>
<dbReference type="InterPro" id="IPR013034">
    <property type="entry name" value="DNA_topo_DNA_db_N_dom1"/>
</dbReference>
<dbReference type="GO" id="GO:0003917">
    <property type="term" value="F:DNA topoisomerase type I (single strand cut, ATP-independent) activity"/>
    <property type="evidence" value="ECO:0007669"/>
    <property type="project" value="InterPro"/>
</dbReference>
<keyword evidence="8" id="KW-1185">Reference proteome</keyword>
<dbReference type="GO" id="GO:0007059">
    <property type="term" value="P:chromosome segregation"/>
    <property type="evidence" value="ECO:0007669"/>
    <property type="project" value="TreeGrafter"/>
</dbReference>
<dbReference type="PANTHER" id="PTHR10290">
    <property type="entry name" value="DNA TOPOISOMERASE I"/>
    <property type="match status" value="1"/>
</dbReference>
<evidence type="ECO:0000256" key="2">
    <source>
        <dbReference type="ARBA" id="ARBA00023029"/>
    </source>
</evidence>
<feature type="coiled-coil region" evidence="5">
    <location>
        <begin position="68"/>
        <end position="96"/>
    </location>
</feature>
<dbReference type="FunFam" id="1.10.10.41:FF:000001">
    <property type="entry name" value="DNA topoisomerase I"/>
    <property type="match status" value="1"/>
</dbReference>
<keyword evidence="4" id="KW-0413">Isomerase</keyword>
<feature type="domain" description="DNA topoisomerase I eukaryotic-type" evidence="6">
    <location>
        <begin position="119"/>
        <end position="215"/>
    </location>
</feature>
<dbReference type="EnsemblPlants" id="Kaladp0051s0040.1.v1.1">
    <property type="protein sequence ID" value="Kaladp0051s0040.1.v1.1"/>
    <property type="gene ID" value="Kaladp0051s0040.v1.1"/>
</dbReference>
<evidence type="ECO:0000313" key="7">
    <source>
        <dbReference type="EnsemblPlants" id="Kaladp0051s0040.1.v1.1"/>
    </source>
</evidence>
<protein>
    <recommendedName>
        <fullName evidence="6">DNA topoisomerase I eukaryotic-type domain-containing protein</fullName>
    </recommendedName>
</protein>
<dbReference type="SMART" id="SM00435">
    <property type="entry name" value="TOPEUc"/>
    <property type="match status" value="1"/>
</dbReference>
<dbReference type="Pfam" id="PF02919">
    <property type="entry name" value="Topoisom_I_N"/>
    <property type="match status" value="1"/>
</dbReference>
<evidence type="ECO:0000259" key="6">
    <source>
        <dbReference type="SMART" id="SM00435"/>
    </source>
</evidence>
<dbReference type="InterPro" id="IPR051062">
    <property type="entry name" value="Topoisomerase_IB"/>
</dbReference>
<evidence type="ECO:0000256" key="1">
    <source>
        <dbReference type="ARBA" id="ARBA00006645"/>
    </source>
</evidence>
<evidence type="ECO:0000256" key="5">
    <source>
        <dbReference type="SAM" id="Coils"/>
    </source>
</evidence>
<organism evidence="7 8">
    <name type="scientific">Kalanchoe fedtschenkoi</name>
    <name type="common">Lavender scallops</name>
    <name type="synonym">South American air plant</name>
    <dbReference type="NCBI Taxonomy" id="63787"/>
    <lineage>
        <taxon>Eukaryota</taxon>
        <taxon>Viridiplantae</taxon>
        <taxon>Streptophyta</taxon>
        <taxon>Embryophyta</taxon>
        <taxon>Tracheophyta</taxon>
        <taxon>Spermatophyta</taxon>
        <taxon>Magnoliopsida</taxon>
        <taxon>eudicotyledons</taxon>
        <taxon>Gunneridae</taxon>
        <taxon>Pentapetalae</taxon>
        <taxon>Saxifragales</taxon>
        <taxon>Crassulaceae</taxon>
        <taxon>Kalanchoe</taxon>
    </lineage>
</organism>
<proteinExistence type="inferred from homology"/>
<dbReference type="FunFam" id="2.170.11.10:FF:000001">
    <property type="entry name" value="DNA topoisomerase I"/>
    <property type="match status" value="1"/>
</dbReference>
<dbReference type="GO" id="GO:0006265">
    <property type="term" value="P:DNA topological change"/>
    <property type="evidence" value="ECO:0007669"/>
    <property type="project" value="InterPro"/>
</dbReference>
<dbReference type="GO" id="GO:0005694">
    <property type="term" value="C:chromosome"/>
    <property type="evidence" value="ECO:0007669"/>
    <property type="project" value="InterPro"/>
</dbReference>
<keyword evidence="3" id="KW-0238">DNA-binding</keyword>
<evidence type="ECO:0000313" key="8">
    <source>
        <dbReference type="Proteomes" id="UP000594263"/>
    </source>
</evidence>
<dbReference type="GO" id="GO:0005730">
    <property type="term" value="C:nucleolus"/>
    <property type="evidence" value="ECO:0007669"/>
    <property type="project" value="TreeGrafter"/>
</dbReference>
<comment type="similarity">
    <text evidence="1">Belongs to the type IB topoisomerase family.</text>
</comment>
<evidence type="ECO:0000256" key="4">
    <source>
        <dbReference type="ARBA" id="ARBA00023235"/>
    </source>
</evidence>
<dbReference type="AlphaFoldDB" id="A0A7N0U261"/>
<dbReference type="CDD" id="cd00660">
    <property type="entry name" value="Topoisomer_IB_N"/>
    <property type="match status" value="1"/>
</dbReference>
<accession>A0A7N0U261</accession>
<dbReference type="GO" id="GO:0006260">
    <property type="term" value="P:DNA replication"/>
    <property type="evidence" value="ECO:0007669"/>
    <property type="project" value="TreeGrafter"/>
</dbReference>